<proteinExistence type="predicted"/>
<dbReference type="InterPro" id="IPR009045">
    <property type="entry name" value="Zn_M74/Hedgehog-like"/>
</dbReference>
<dbReference type="SUPFAM" id="SSF55166">
    <property type="entry name" value="Hedgehog/DD-peptidase"/>
    <property type="match status" value="1"/>
</dbReference>
<dbReference type="AlphaFoldDB" id="E0XZI7"/>
<sequence length="187" mass="21047">MVSIVDMFSIVNYLAFCSKNFKFEDFISCSETYQAVLVKNDPNRDATYDFITQLANDILEPCLAEFGNLKLTYGFCGHGLSSAIKKRRGGIHPPLDQHAGMELNAKGDLICSRGGMAADFHCLPISSLEVAKFIIERLPFDRLYFYGEGRPIHVSINKELVSQIVIMKKSKTRVVPRRVVKEAFLSM</sequence>
<accession>E0XZI7</accession>
<evidence type="ECO:0000313" key="1">
    <source>
        <dbReference type="EMBL" id="ADI19828.1"/>
    </source>
</evidence>
<evidence type="ECO:0008006" key="2">
    <source>
        <dbReference type="Google" id="ProtNLM"/>
    </source>
</evidence>
<protein>
    <recommendedName>
        <fullName evidence="2">Peptidase M15A C-terminal domain-containing protein</fullName>
    </recommendedName>
</protein>
<organism evidence="1">
    <name type="scientific">uncultured alpha proteobacterium EB000_37G09</name>
    <dbReference type="NCBI Taxonomy" id="710792"/>
    <lineage>
        <taxon>Bacteria</taxon>
        <taxon>Pseudomonadati</taxon>
        <taxon>Pseudomonadota</taxon>
        <taxon>Alphaproteobacteria</taxon>
        <taxon>environmental samples</taxon>
    </lineage>
</organism>
<reference evidence="1" key="1">
    <citation type="journal article" date="2011" name="Environ. Microbiol.">
        <title>Time-series analyses of Monterey Bay coastal microbial picoplankton using a 'genome proxy' microarray.</title>
        <authorList>
            <person name="Rich V.I."/>
            <person name="Pham V.D."/>
            <person name="Eppley J."/>
            <person name="Shi Y."/>
            <person name="DeLong E.F."/>
        </authorList>
    </citation>
    <scope>NUCLEOTIDE SEQUENCE</scope>
</reference>
<dbReference type="EMBL" id="GU474933">
    <property type="protein sequence ID" value="ADI19828.1"/>
    <property type="molecule type" value="Genomic_DNA"/>
</dbReference>
<name>E0XZI7_9PROT</name>